<feature type="region of interest" description="Disordered" evidence="2">
    <location>
        <begin position="289"/>
        <end position="321"/>
    </location>
</feature>
<dbReference type="Proteomes" id="UP001197093">
    <property type="component" value="Unassembled WGS sequence"/>
</dbReference>
<feature type="transmembrane region" description="Helical" evidence="3">
    <location>
        <begin position="385"/>
        <end position="404"/>
    </location>
</feature>
<gene>
    <name evidence="4" type="ORF">NEMBOFW57_007095</name>
</gene>
<comment type="caution">
    <text evidence="4">The sequence shown here is derived from an EMBL/GenBank/DDBJ whole genome shotgun (WGS) entry which is preliminary data.</text>
</comment>
<keyword evidence="1" id="KW-0175">Coiled coil</keyword>
<proteinExistence type="predicted"/>
<evidence type="ECO:0000313" key="4">
    <source>
        <dbReference type="EMBL" id="KAG7287583.1"/>
    </source>
</evidence>
<evidence type="ECO:0000256" key="3">
    <source>
        <dbReference type="SAM" id="Phobius"/>
    </source>
</evidence>
<reference evidence="4" key="1">
    <citation type="submission" date="2023-02" db="EMBL/GenBank/DDBJ databases">
        <authorList>
            <person name="Palmer J.M."/>
        </authorList>
    </citation>
    <scope>NUCLEOTIDE SEQUENCE</scope>
    <source>
        <strain evidence="4">FW57</strain>
    </source>
</reference>
<feature type="compositionally biased region" description="Basic and acidic residues" evidence="2">
    <location>
        <begin position="289"/>
        <end position="305"/>
    </location>
</feature>
<dbReference type="EMBL" id="JAHCVI010000003">
    <property type="protein sequence ID" value="KAG7287583.1"/>
    <property type="molecule type" value="Genomic_DNA"/>
</dbReference>
<feature type="coiled-coil region" evidence="1">
    <location>
        <begin position="156"/>
        <end position="193"/>
    </location>
</feature>
<evidence type="ECO:0000256" key="2">
    <source>
        <dbReference type="SAM" id="MobiDB-lite"/>
    </source>
</evidence>
<sequence>MAARYWCDYSIDTRVDESFGLQPLEKITRHTIDSETVPAVVTGRELLKSSLCRDDRSHWYTRPLLDAGSDERPEVSYPTYSEALLRNEGRWGHRLAVETQPHGDAGEAQSKGELSELVSPKSLDAFYTPDDLAGLKNGLRTDHDVYMPRPSLSRFRQEVTESLQRTQENLKLLEDALESIASCNARLDELAKDLLKLDGNPNDGPWKSVRNTLFNYYRVPAFIVNSNLAGVDDHVPGCGGGSVEEALNALNAISESGLHHQSLGQGDSSPGGRGSLEDVLKAIFEDGLNRHDSDGRRSPEREAHGHPVTGHSTAGRHSSHGRRLSPLLTKLLSGLCVIWGLGVPVALAYRVPDWLLHAVGGMTVAAGACIPTLQQAEGQNEAYRTGAYVAWGVMYAIFMAIELYQRRDQRRLLLGLVVFCGANLLGSLAEDASTTIETIKNWGPMALSLSLWVVPEWIQFMGAGNVVDAVA</sequence>
<protein>
    <submittedName>
        <fullName evidence="4">Uncharacterized protein</fullName>
    </submittedName>
</protein>
<keyword evidence="3" id="KW-0812">Transmembrane</keyword>
<organism evidence="4 5">
    <name type="scientific">Staphylotrichum longicolle</name>
    <dbReference type="NCBI Taxonomy" id="669026"/>
    <lineage>
        <taxon>Eukaryota</taxon>
        <taxon>Fungi</taxon>
        <taxon>Dikarya</taxon>
        <taxon>Ascomycota</taxon>
        <taxon>Pezizomycotina</taxon>
        <taxon>Sordariomycetes</taxon>
        <taxon>Sordariomycetidae</taxon>
        <taxon>Sordariales</taxon>
        <taxon>Chaetomiaceae</taxon>
        <taxon>Staphylotrichum</taxon>
    </lineage>
</organism>
<keyword evidence="3" id="KW-1133">Transmembrane helix</keyword>
<name>A0AAD4I061_9PEZI</name>
<evidence type="ECO:0000313" key="5">
    <source>
        <dbReference type="Proteomes" id="UP001197093"/>
    </source>
</evidence>
<feature type="transmembrane region" description="Helical" evidence="3">
    <location>
        <begin position="327"/>
        <end position="347"/>
    </location>
</feature>
<feature type="transmembrane region" description="Helical" evidence="3">
    <location>
        <begin position="354"/>
        <end position="373"/>
    </location>
</feature>
<accession>A0AAD4I061</accession>
<keyword evidence="3" id="KW-0472">Membrane</keyword>
<keyword evidence="5" id="KW-1185">Reference proteome</keyword>
<feature type="transmembrane region" description="Helical" evidence="3">
    <location>
        <begin position="411"/>
        <end position="429"/>
    </location>
</feature>
<evidence type="ECO:0000256" key="1">
    <source>
        <dbReference type="SAM" id="Coils"/>
    </source>
</evidence>
<dbReference type="AlphaFoldDB" id="A0AAD4I061"/>